<reference evidence="1" key="1">
    <citation type="submission" date="2023-09" db="UniProtKB">
        <authorList>
            <consortium name="Ensembl"/>
        </authorList>
    </citation>
    <scope>IDENTIFICATION</scope>
</reference>
<dbReference type="AlphaFoldDB" id="A0A8C0XGU3"/>
<accession>A0A8C0XGU3</accession>
<name>A0A8C0XGU3_CASCN</name>
<sequence>IYGLFRQRRGSAAAPQAAQIGVSFRSLLGEGFTCSLPDFDCSLAAFTSRTPSRGGGPAPPRFSGSSSSCTCCSDLARCIWSSRSCTRSSMMASRSS</sequence>
<dbReference type="Ensembl" id="ENSCCNT00000029381.1">
    <property type="protein sequence ID" value="ENSCCNP00000022961.1"/>
    <property type="gene ID" value="ENSCCNG00000022586.1"/>
</dbReference>
<evidence type="ECO:0000313" key="1">
    <source>
        <dbReference type="Ensembl" id="ENSCCNP00000022961.1"/>
    </source>
</evidence>
<protein>
    <submittedName>
        <fullName evidence="1">Uncharacterized protein</fullName>
    </submittedName>
</protein>
<organism evidence="1">
    <name type="scientific">Castor canadensis</name>
    <name type="common">American beaver</name>
    <dbReference type="NCBI Taxonomy" id="51338"/>
    <lineage>
        <taxon>Eukaryota</taxon>
        <taxon>Metazoa</taxon>
        <taxon>Chordata</taxon>
        <taxon>Craniata</taxon>
        <taxon>Vertebrata</taxon>
        <taxon>Euteleostomi</taxon>
        <taxon>Mammalia</taxon>
        <taxon>Eutheria</taxon>
        <taxon>Euarchontoglires</taxon>
        <taxon>Glires</taxon>
        <taxon>Rodentia</taxon>
        <taxon>Castorimorpha</taxon>
        <taxon>Castoridae</taxon>
        <taxon>Castor</taxon>
    </lineage>
</organism>
<proteinExistence type="predicted"/>